<dbReference type="HOGENOM" id="CLU_3110335_0_0_1"/>
<evidence type="ECO:0000313" key="1">
    <source>
        <dbReference type="EMBL" id="CCB47171.1"/>
    </source>
</evidence>
<dbReference type="InterPro" id="IPR020568">
    <property type="entry name" value="Ribosomal_Su5_D2-typ_SF"/>
</dbReference>
<dbReference type="AlphaFoldDB" id="F6H4G7"/>
<dbReference type="EMBL" id="FN595233">
    <property type="protein sequence ID" value="CCB47171.1"/>
    <property type="molecule type" value="Genomic_DNA"/>
</dbReference>
<protein>
    <submittedName>
        <fullName evidence="1">Uncharacterized protein</fullName>
    </submittedName>
</protein>
<gene>
    <name evidence="1" type="ordered locus">VIT_07s0031g02860</name>
</gene>
<dbReference type="OrthoDB" id="203at2759"/>
<dbReference type="Gene3D" id="3.30.230.10">
    <property type="match status" value="1"/>
</dbReference>
<dbReference type="PaxDb" id="29760-VIT_07s0031g02860.t01"/>
<dbReference type="InterPro" id="IPR014721">
    <property type="entry name" value="Ribsml_uS5_D2-typ_fold_subgr"/>
</dbReference>
<dbReference type="InParanoid" id="F6H4G7"/>
<organism evidence="1 2">
    <name type="scientific">Vitis vinifera</name>
    <name type="common">Grape</name>
    <dbReference type="NCBI Taxonomy" id="29760"/>
    <lineage>
        <taxon>Eukaryota</taxon>
        <taxon>Viridiplantae</taxon>
        <taxon>Streptophyta</taxon>
        <taxon>Embryophyta</taxon>
        <taxon>Tracheophyta</taxon>
        <taxon>Spermatophyta</taxon>
        <taxon>Magnoliopsida</taxon>
        <taxon>eudicotyledons</taxon>
        <taxon>Gunneridae</taxon>
        <taxon>Pentapetalae</taxon>
        <taxon>rosids</taxon>
        <taxon>Vitales</taxon>
        <taxon>Vitaceae</taxon>
        <taxon>Viteae</taxon>
        <taxon>Vitis</taxon>
    </lineage>
</organism>
<accession>F6H4G7</accession>
<name>F6H4G7_VITVI</name>
<sequence>MAALVQGMISVLVSRSFSEKLGWDKDFINQIRCFGPETTDPNMVVDMRKGV</sequence>
<reference evidence="2" key="1">
    <citation type="journal article" date="2007" name="Nature">
        <title>The grapevine genome sequence suggests ancestral hexaploidization in major angiosperm phyla.</title>
        <authorList>
            <consortium name="The French-Italian Public Consortium for Grapevine Genome Characterization."/>
            <person name="Jaillon O."/>
            <person name="Aury J.-M."/>
            <person name="Noel B."/>
            <person name="Policriti A."/>
            <person name="Clepet C."/>
            <person name="Casagrande A."/>
            <person name="Choisne N."/>
            <person name="Aubourg S."/>
            <person name="Vitulo N."/>
            <person name="Jubin C."/>
            <person name="Vezzi A."/>
            <person name="Legeai F."/>
            <person name="Hugueney P."/>
            <person name="Dasilva C."/>
            <person name="Horner D."/>
            <person name="Mica E."/>
            <person name="Jublot D."/>
            <person name="Poulain J."/>
            <person name="Bruyere C."/>
            <person name="Billault A."/>
            <person name="Segurens B."/>
            <person name="Gouyvenoux M."/>
            <person name="Ugarte E."/>
            <person name="Cattonaro F."/>
            <person name="Anthouard V."/>
            <person name="Vico V."/>
            <person name="Del Fabbro C."/>
            <person name="Alaux M."/>
            <person name="Di Gaspero G."/>
            <person name="Dumas V."/>
            <person name="Felice N."/>
            <person name="Paillard S."/>
            <person name="Juman I."/>
            <person name="Moroldo M."/>
            <person name="Scalabrin S."/>
            <person name="Canaguier A."/>
            <person name="Le Clainche I."/>
            <person name="Malacrida G."/>
            <person name="Durand E."/>
            <person name="Pesole G."/>
            <person name="Laucou V."/>
            <person name="Chatelet P."/>
            <person name="Merdinoglu D."/>
            <person name="Delledonne M."/>
            <person name="Pezzotti M."/>
            <person name="Lecharny A."/>
            <person name="Scarpelli C."/>
            <person name="Artiguenave F."/>
            <person name="Pe M.E."/>
            <person name="Valle G."/>
            <person name="Morgante M."/>
            <person name="Caboche M."/>
            <person name="Adam-Blondon A.-F."/>
            <person name="Weissenbach J."/>
            <person name="Quetier F."/>
            <person name="Wincker P."/>
        </authorList>
    </citation>
    <scope>NUCLEOTIDE SEQUENCE [LARGE SCALE GENOMIC DNA]</scope>
    <source>
        <strain evidence="2">cv. Pinot noir / PN40024</strain>
    </source>
</reference>
<dbReference type="SUPFAM" id="SSF54211">
    <property type="entry name" value="Ribosomal protein S5 domain 2-like"/>
    <property type="match status" value="1"/>
</dbReference>
<dbReference type="STRING" id="29760.F6H4G7"/>
<evidence type="ECO:0000313" key="2">
    <source>
        <dbReference type="Proteomes" id="UP000009183"/>
    </source>
</evidence>
<proteinExistence type="predicted"/>
<keyword evidence="2" id="KW-1185">Reference proteome</keyword>
<dbReference type="Proteomes" id="UP000009183">
    <property type="component" value="Chromosome 7"/>
</dbReference>